<comment type="cofactor">
    <cofactor evidence="1">
        <name>Fe(2+)</name>
        <dbReference type="ChEBI" id="CHEBI:29033"/>
    </cofactor>
</comment>
<name>A0ABV9F2Y1_9SPHN</name>
<organism evidence="4 5">
    <name type="scientific">Sphingobium tyrosinilyticum</name>
    <dbReference type="NCBI Taxonomy" id="2715436"/>
    <lineage>
        <taxon>Bacteria</taxon>
        <taxon>Pseudomonadati</taxon>
        <taxon>Pseudomonadota</taxon>
        <taxon>Alphaproteobacteria</taxon>
        <taxon>Sphingomonadales</taxon>
        <taxon>Sphingomonadaceae</taxon>
        <taxon>Sphingobium</taxon>
    </lineage>
</organism>
<accession>A0ABV9F2Y1</accession>
<evidence type="ECO:0000256" key="2">
    <source>
        <dbReference type="ARBA" id="ARBA00023002"/>
    </source>
</evidence>
<sequence>MLNTETMEKDSARLEQVRSLFGSDVRLSEPFPGRPPLWIEPVEPELAQHIDAATAWVVNNRAAIEAALLSFGALFWRGFAVHRPEEFERFLSDFTPFSQGYVGGTSHRKAVTGKVMEATRADDHINIIMHQEMAYLPNTPRLLALYCNKAAEVGGETPIADMRGLMEALPQGFQDKLKAHGVRYIRNFRNEDTLNDWRADPSFNHHSWQYWFETTDRAEVERVMIERGSNVQWNEDGSLTIWTVLPGTAVHPKTGETLFFNQIYAMRQHRLTIGEEKIARIDAAYPNYLDKPNAAAFGNGEPLSEEDFLAMHTEMERREVAFCWEPGDVMLLDNKLTAHGRHPYKGQRDTQVMLFE</sequence>
<dbReference type="PANTHER" id="PTHR10696:SF21">
    <property type="entry name" value="TAUD_TFDA-LIKE DOMAIN-CONTAINING PROTEIN"/>
    <property type="match status" value="1"/>
</dbReference>
<evidence type="ECO:0000259" key="3">
    <source>
        <dbReference type="Pfam" id="PF02668"/>
    </source>
</evidence>
<evidence type="ECO:0000313" key="5">
    <source>
        <dbReference type="Proteomes" id="UP001595957"/>
    </source>
</evidence>
<dbReference type="EMBL" id="JBHSFZ010000058">
    <property type="protein sequence ID" value="MFC4595673.1"/>
    <property type="molecule type" value="Genomic_DNA"/>
</dbReference>
<dbReference type="Proteomes" id="UP001595957">
    <property type="component" value="Unassembled WGS sequence"/>
</dbReference>
<dbReference type="Gene3D" id="3.60.130.10">
    <property type="entry name" value="Clavaminate synthase-like"/>
    <property type="match status" value="1"/>
</dbReference>
<dbReference type="Pfam" id="PF02668">
    <property type="entry name" value="TauD"/>
    <property type="match status" value="1"/>
</dbReference>
<reference evidence="5" key="1">
    <citation type="journal article" date="2019" name="Int. J. Syst. Evol. Microbiol.">
        <title>The Global Catalogue of Microorganisms (GCM) 10K type strain sequencing project: providing services to taxonomists for standard genome sequencing and annotation.</title>
        <authorList>
            <consortium name="The Broad Institute Genomics Platform"/>
            <consortium name="The Broad Institute Genome Sequencing Center for Infectious Disease"/>
            <person name="Wu L."/>
            <person name="Ma J."/>
        </authorList>
    </citation>
    <scope>NUCLEOTIDE SEQUENCE [LARGE SCALE GENOMIC DNA]</scope>
    <source>
        <strain evidence="5">NBRC 103632</strain>
    </source>
</reference>
<comment type="caution">
    <text evidence="4">The sequence shown here is derived from an EMBL/GenBank/DDBJ whole genome shotgun (WGS) entry which is preliminary data.</text>
</comment>
<protein>
    <submittedName>
        <fullName evidence="4">TauD/TfdA family dioxygenase</fullName>
    </submittedName>
</protein>
<dbReference type="SUPFAM" id="SSF51197">
    <property type="entry name" value="Clavaminate synthase-like"/>
    <property type="match status" value="1"/>
</dbReference>
<dbReference type="InterPro" id="IPR042098">
    <property type="entry name" value="TauD-like_sf"/>
</dbReference>
<dbReference type="InterPro" id="IPR003819">
    <property type="entry name" value="TauD/TfdA-like"/>
</dbReference>
<dbReference type="GO" id="GO:0051213">
    <property type="term" value="F:dioxygenase activity"/>
    <property type="evidence" value="ECO:0007669"/>
    <property type="project" value="UniProtKB-KW"/>
</dbReference>
<feature type="domain" description="TauD/TfdA-like" evidence="3">
    <location>
        <begin position="59"/>
        <end position="349"/>
    </location>
</feature>
<dbReference type="InterPro" id="IPR050411">
    <property type="entry name" value="AlphaKG_dependent_hydroxylases"/>
</dbReference>
<dbReference type="PANTHER" id="PTHR10696">
    <property type="entry name" value="GAMMA-BUTYROBETAINE HYDROXYLASE-RELATED"/>
    <property type="match status" value="1"/>
</dbReference>
<keyword evidence="2" id="KW-0560">Oxidoreductase</keyword>
<keyword evidence="4" id="KW-0223">Dioxygenase</keyword>
<evidence type="ECO:0000256" key="1">
    <source>
        <dbReference type="ARBA" id="ARBA00001954"/>
    </source>
</evidence>
<evidence type="ECO:0000313" key="4">
    <source>
        <dbReference type="EMBL" id="MFC4595673.1"/>
    </source>
</evidence>
<gene>
    <name evidence="4" type="ORF">ACFO3E_16035</name>
</gene>
<keyword evidence="5" id="KW-1185">Reference proteome</keyword>
<proteinExistence type="predicted"/>
<dbReference type="RefSeq" id="WP_380806142.1">
    <property type="nucleotide sequence ID" value="NZ_JBHSFZ010000058.1"/>
</dbReference>